<comment type="caution">
    <text evidence="3">The sequence shown here is derived from an EMBL/GenBank/DDBJ whole genome shotgun (WGS) entry which is preliminary data.</text>
</comment>
<accession>A0A314Y1Z0</accession>
<evidence type="ECO:0000256" key="1">
    <source>
        <dbReference type="SAM" id="MobiDB-lite"/>
    </source>
</evidence>
<organism evidence="3 4">
    <name type="scientific">Prunus yedoensis var. nudiflora</name>
    <dbReference type="NCBI Taxonomy" id="2094558"/>
    <lineage>
        <taxon>Eukaryota</taxon>
        <taxon>Viridiplantae</taxon>
        <taxon>Streptophyta</taxon>
        <taxon>Embryophyta</taxon>
        <taxon>Tracheophyta</taxon>
        <taxon>Spermatophyta</taxon>
        <taxon>Magnoliopsida</taxon>
        <taxon>eudicotyledons</taxon>
        <taxon>Gunneridae</taxon>
        <taxon>Pentapetalae</taxon>
        <taxon>rosids</taxon>
        <taxon>fabids</taxon>
        <taxon>Rosales</taxon>
        <taxon>Rosaceae</taxon>
        <taxon>Amygdaloideae</taxon>
        <taxon>Amygdaleae</taxon>
        <taxon>Prunus</taxon>
    </lineage>
</organism>
<feature type="compositionally biased region" description="Pro residues" evidence="1">
    <location>
        <begin position="71"/>
        <end position="108"/>
    </location>
</feature>
<dbReference type="PRINTS" id="PR01217">
    <property type="entry name" value="PRICHEXTENSN"/>
</dbReference>
<evidence type="ECO:0000313" key="4">
    <source>
        <dbReference type="Proteomes" id="UP000250321"/>
    </source>
</evidence>
<protein>
    <submittedName>
        <fullName evidence="3">Gibberellin-regulated protein 14</fullName>
    </submittedName>
</protein>
<keyword evidence="4" id="KW-1185">Reference proteome</keyword>
<feature type="region of interest" description="Disordered" evidence="1">
    <location>
        <begin position="22"/>
        <end position="124"/>
    </location>
</feature>
<keyword evidence="2" id="KW-0732">Signal</keyword>
<proteinExistence type="predicted"/>
<evidence type="ECO:0000313" key="3">
    <source>
        <dbReference type="EMBL" id="PQQ00952.1"/>
    </source>
</evidence>
<evidence type="ECO:0000256" key="2">
    <source>
        <dbReference type="SAM" id="SignalP"/>
    </source>
</evidence>
<reference evidence="3 4" key="1">
    <citation type="submission" date="2018-02" db="EMBL/GenBank/DDBJ databases">
        <title>Draft genome of wild Prunus yedoensis var. nudiflora.</title>
        <authorList>
            <person name="Baek S."/>
            <person name="Kim J.-H."/>
            <person name="Choi K."/>
            <person name="Kim G.-B."/>
            <person name="Cho A."/>
            <person name="Jang H."/>
            <person name="Shin C.-H."/>
            <person name="Yu H.-J."/>
            <person name="Mun J.-H."/>
        </authorList>
    </citation>
    <scope>NUCLEOTIDE SEQUENCE [LARGE SCALE GENOMIC DNA]</scope>
    <source>
        <strain evidence="4">cv. Jeju island</strain>
        <tissue evidence="3">Leaf</tissue>
    </source>
</reference>
<sequence length="124" mass="13687">MSYSKLLVLLFGMVVLITSSLAEYNEKPKPPTPSPIYKPPAPIKKPSPPIVPKPKPPTPSPIYKPSAPIKKPSPPVYNKPSPPIVPKPKPPTQPPRVVRPPPSSPYGKPPSLSLLLYMHRRLRR</sequence>
<feature type="compositionally biased region" description="Pro residues" evidence="1">
    <location>
        <begin position="30"/>
        <end position="62"/>
    </location>
</feature>
<dbReference type="EMBL" id="PJQY01001625">
    <property type="protein sequence ID" value="PQQ00952.1"/>
    <property type="molecule type" value="Genomic_DNA"/>
</dbReference>
<dbReference type="AlphaFoldDB" id="A0A314Y1Z0"/>
<name>A0A314Y1Z0_PRUYE</name>
<feature type="signal peptide" evidence="2">
    <location>
        <begin position="1"/>
        <end position="22"/>
    </location>
</feature>
<feature type="chain" id="PRO_5016326416" evidence="2">
    <location>
        <begin position="23"/>
        <end position="124"/>
    </location>
</feature>
<dbReference type="Proteomes" id="UP000250321">
    <property type="component" value="Unassembled WGS sequence"/>
</dbReference>
<gene>
    <name evidence="3" type="ORF">Pyn_23089</name>
</gene>